<feature type="region of interest" description="Disordered" evidence="3">
    <location>
        <begin position="298"/>
        <end position="337"/>
    </location>
</feature>
<feature type="repeat" description="MBT" evidence="2">
    <location>
        <begin position="529"/>
        <end position="605"/>
    </location>
</feature>
<evidence type="ECO:0000313" key="4">
    <source>
        <dbReference type="Proteomes" id="UP000079169"/>
    </source>
</evidence>
<dbReference type="PANTHER" id="PTHR12247">
    <property type="entry name" value="POLYCOMB GROUP PROTEIN"/>
    <property type="match status" value="1"/>
</dbReference>
<feature type="compositionally biased region" description="Basic and acidic residues" evidence="3">
    <location>
        <begin position="315"/>
        <end position="324"/>
    </location>
</feature>
<dbReference type="PaxDb" id="121845-A0A3Q0IMP7"/>
<keyword evidence="1" id="KW-0677">Repeat</keyword>
<dbReference type="RefSeq" id="XP_026677586.1">
    <property type="nucleotide sequence ID" value="XM_026821785.1"/>
</dbReference>
<dbReference type="GO" id="GO:0042393">
    <property type="term" value="F:histone binding"/>
    <property type="evidence" value="ECO:0007669"/>
    <property type="project" value="TreeGrafter"/>
</dbReference>
<name>A0A3Q0IMP7_DIACI</name>
<gene>
    <name evidence="5" type="primary">LOC103506824</name>
</gene>
<evidence type="ECO:0000256" key="3">
    <source>
        <dbReference type="SAM" id="MobiDB-lite"/>
    </source>
</evidence>
<dbReference type="Pfam" id="PF02820">
    <property type="entry name" value="MBT"/>
    <property type="match status" value="2"/>
</dbReference>
<dbReference type="InterPro" id="IPR004092">
    <property type="entry name" value="Mbt"/>
</dbReference>
<dbReference type="Proteomes" id="UP000079169">
    <property type="component" value="Unplaced"/>
</dbReference>
<evidence type="ECO:0000256" key="2">
    <source>
        <dbReference type="PROSITE-ProRule" id="PRU00459"/>
    </source>
</evidence>
<proteinExistence type="predicted"/>
<feature type="repeat" description="MBT" evidence="2">
    <location>
        <begin position="1"/>
        <end position="77"/>
    </location>
</feature>
<dbReference type="SUPFAM" id="SSF63748">
    <property type="entry name" value="Tudor/PWWP/MBT"/>
    <property type="match status" value="3"/>
</dbReference>
<dbReference type="STRING" id="121845.A0A3Q0IMP7"/>
<keyword evidence="4" id="KW-1185">Reference proteome</keyword>
<evidence type="ECO:0000313" key="5">
    <source>
        <dbReference type="RefSeq" id="XP_026677586.1"/>
    </source>
</evidence>
<dbReference type="PANTHER" id="PTHR12247:SF131">
    <property type="entry name" value="LD05287P"/>
    <property type="match status" value="1"/>
</dbReference>
<dbReference type="GO" id="GO:0005634">
    <property type="term" value="C:nucleus"/>
    <property type="evidence" value="ECO:0007669"/>
    <property type="project" value="InterPro"/>
</dbReference>
<dbReference type="PROSITE" id="PS51079">
    <property type="entry name" value="MBT"/>
    <property type="match status" value="3"/>
</dbReference>
<dbReference type="SMART" id="SM00561">
    <property type="entry name" value="MBT"/>
    <property type="match status" value="2"/>
</dbReference>
<reference evidence="5" key="1">
    <citation type="submission" date="2025-08" db="UniProtKB">
        <authorList>
            <consortium name="RefSeq"/>
        </authorList>
    </citation>
    <scope>IDENTIFICATION</scope>
</reference>
<dbReference type="KEGG" id="dci:103506824"/>
<organism evidence="4 5">
    <name type="scientific">Diaphorina citri</name>
    <name type="common">Asian citrus psyllid</name>
    <dbReference type="NCBI Taxonomy" id="121845"/>
    <lineage>
        <taxon>Eukaryota</taxon>
        <taxon>Metazoa</taxon>
        <taxon>Ecdysozoa</taxon>
        <taxon>Arthropoda</taxon>
        <taxon>Hexapoda</taxon>
        <taxon>Insecta</taxon>
        <taxon>Pterygota</taxon>
        <taxon>Neoptera</taxon>
        <taxon>Paraneoptera</taxon>
        <taxon>Hemiptera</taxon>
        <taxon>Sternorrhyncha</taxon>
        <taxon>Psylloidea</taxon>
        <taxon>Psyllidae</taxon>
        <taxon>Diaphorininae</taxon>
        <taxon>Diaphorina</taxon>
    </lineage>
</organism>
<dbReference type="GeneID" id="103506824"/>
<protein>
    <submittedName>
        <fullName evidence="5">Uncharacterized protein LOC103506824</fullName>
    </submittedName>
</protein>
<dbReference type="InterPro" id="IPR050548">
    <property type="entry name" value="PcG_chromatin_remod_factors"/>
</dbReference>
<dbReference type="Gene3D" id="2.30.30.140">
    <property type="match status" value="3"/>
</dbReference>
<dbReference type="GO" id="GO:0003682">
    <property type="term" value="F:chromatin binding"/>
    <property type="evidence" value="ECO:0007669"/>
    <property type="project" value="TreeGrafter"/>
</dbReference>
<dbReference type="GO" id="GO:0045892">
    <property type="term" value="P:negative regulation of DNA-templated transcription"/>
    <property type="evidence" value="ECO:0007669"/>
    <property type="project" value="TreeGrafter"/>
</dbReference>
<evidence type="ECO:0000256" key="1">
    <source>
        <dbReference type="ARBA" id="ARBA00022737"/>
    </source>
</evidence>
<feature type="compositionally biased region" description="Basic and acidic residues" evidence="3">
    <location>
        <begin position="298"/>
        <end position="307"/>
    </location>
</feature>
<feature type="repeat" description="MBT" evidence="2">
    <location>
        <begin position="85"/>
        <end position="181"/>
    </location>
</feature>
<accession>A0A3Q0IMP7</accession>
<dbReference type="AlphaFoldDB" id="A0A3Q0IMP7"/>
<sequence length="605" mass="66778">MPPSVFKIGRKLEAIDKKGGSNLFHVATVRDVIGTRLHIHIDSAGSSDRMDYWTDIGSAYIRPVGWCRRNKVKLVPPASERTYAFSWESYLKSTDSSGVPEEGFIQIPLLNAFEPGMKVEAVDPRCPALIRVATVVKVEETRIRIAFDGFDAGLEVWMDYDSVDVHPPGWCKRMGHPLEPPVVKPGPISPKPKPAGSDEVIIIDTKLSSSSSGKTTKTTNSPSLRVLEVERVYGKKPSEAKKPQEVPTKIGVTRWKPRIPSWSPGYVLLPVLKLKVTSMNAVISAHEIEPPYMYYEQQKRKCTDEPRSQSPASGGHDEEPDRRKVAGSRSAPGVSHDVLGNRVYNDRDFYPCYSLVLIASLLVIYITLFKLFKFINSIVKPGSISPKPKPAGSDEVIIIDTKLSSSSSGKTTKTTNSPSLRVLEVERVYGKKPSEAKKPQEVPTKIGVANTGKAEKDSEMFCCRGCGCYGDLADFITREYCSQECQLMCIGAAVVATGTVQTNTGTSTRSKQQDENYLPLVYKKAAPQWSWKAYLQTGAGRLGRPAPFRAFRNEPCKPLVNPFKLGYKMEAKDPVMESRICVATCVEIKGKCIGVKNRWKAPGNG</sequence>